<comment type="cofactor">
    <cofactor evidence="2">
        <name>pyridoxal 5'-phosphate</name>
        <dbReference type="ChEBI" id="CHEBI:597326"/>
    </cofactor>
</comment>
<evidence type="ECO:0000256" key="6">
    <source>
        <dbReference type="ARBA" id="ARBA00011447"/>
    </source>
</evidence>
<dbReference type="KEGG" id="euz:DVS28_a3925"/>
<dbReference type="Pfam" id="PF00291">
    <property type="entry name" value="PALP"/>
    <property type="match status" value="1"/>
</dbReference>
<dbReference type="GO" id="GO:0003941">
    <property type="term" value="F:L-serine ammonia-lyase activity"/>
    <property type="evidence" value="ECO:0007669"/>
    <property type="project" value="TreeGrafter"/>
</dbReference>
<dbReference type="InterPro" id="IPR005789">
    <property type="entry name" value="Thr_deHydtase_catblc"/>
</dbReference>
<dbReference type="PROSITE" id="PS51671">
    <property type="entry name" value="ACT"/>
    <property type="match status" value="1"/>
</dbReference>
<evidence type="ECO:0000256" key="13">
    <source>
        <dbReference type="ARBA" id="ARBA00025527"/>
    </source>
</evidence>
<dbReference type="InterPro" id="IPR036052">
    <property type="entry name" value="TrpB-like_PALP_sf"/>
</dbReference>
<dbReference type="InterPro" id="IPR045865">
    <property type="entry name" value="ACT-like_dom_sf"/>
</dbReference>
<comment type="pathway">
    <text evidence="3">Amino-acid biosynthesis; L-isoleucine biosynthesis; 2-oxobutanoate from L-threonine: step 1/1.</text>
</comment>
<evidence type="ECO:0000256" key="10">
    <source>
        <dbReference type="ARBA" id="ARBA00022624"/>
    </source>
</evidence>
<keyword evidence="11" id="KW-0663">Pyridoxal phosphate</keyword>
<reference evidence="16 17" key="1">
    <citation type="submission" date="2018-09" db="EMBL/GenBank/DDBJ databases">
        <title>Complete genome sequence of Euzebya sp. DY32-46 isolated from seawater of Pacific Ocean.</title>
        <authorList>
            <person name="Xu L."/>
            <person name="Wu Y.-H."/>
            <person name="Xu X.-W."/>
        </authorList>
    </citation>
    <scope>NUCLEOTIDE SEQUENCE [LARGE SCALE GENOMIC DNA]</scope>
    <source>
        <strain evidence="16 17">DY32-46</strain>
    </source>
</reference>
<keyword evidence="10" id="KW-0100">Branched-chain amino acid biosynthesis</keyword>
<evidence type="ECO:0000256" key="2">
    <source>
        <dbReference type="ARBA" id="ARBA00001933"/>
    </source>
</evidence>
<comment type="pathway">
    <text evidence="4">Amino-acid degradation; L-threonine degradation via propanoate pathway; propanoate from L-threonine: step 1/4.</text>
</comment>
<evidence type="ECO:0000256" key="7">
    <source>
        <dbReference type="ARBA" id="ARBA00012096"/>
    </source>
</evidence>
<dbReference type="Gene3D" id="3.40.50.1100">
    <property type="match status" value="2"/>
</dbReference>
<keyword evidence="17" id="KW-1185">Reference proteome</keyword>
<dbReference type="InterPro" id="IPR050147">
    <property type="entry name" value="Ser/Thr_Dehydratase"/>
</dbReference>
<dbReference type="FunFam" id="3.40.50.1100:FF:000005">
    <property type="entry name" value="Threonine dehydratase catabolic"/>
    <property type="match status" value="1"/>
</dbReference>
<keyword evidence="10" id="KW-0412">Isoleucine biosynthesis</keyword>
<evidence type="ECO:0000256" key="8">
    <source>
        <dbReference type="ARBA" id="ARBA00022248"/>
    </source>
</evidence>
<dbReference type="GO" id="GO:0009097">
    <property type="term" value="P:isoleucine biosynthetic process"/>
    <property type="evidence" value="ECO:0007669"/>
    <property type="project" value="UniProtKB-UniPathway"/>
</dbReference>
<organism evidence="16 17">
    <name type="scientific">Euzebya pacifica</name>
    <dbReference type="NCBI Taxonomy" id="1608957"/>
    <lineage>
        <taxon>Bacteria</taxon>
        <taxon>Bacillati</taxon>
        <taxon>Actinomycetota</taxon>
        <taxon>Nitriliruptoria</taxon>
        <taxon>Euzebyales</taxon>
    </lineage>
</organism>
<evidence type="ECO:0000256" key="11">
    <source>
        <dbReference type="ARBA" id="ARBA00022898"/>
    </source>
</evidence>
<comment type="subunit">
    <text evidence="6">In the native structure, TdcB is in a dimeric form, whereas in the TdcB-AMP complex, it exists in a tetrameric form (dimer of dimers).</text>
</comment>
<dbReference type="GO" id="GO:0006565">
    <property type="term" value="P:L-serine catabolic process"/>
    <property type="evidence" value="ECO:0007669"/>
    <property type="project" value="TreeGrafter"/>
</dbReference>
<dbReference type="EMBL" id="CP031165">
    <property type="protein sequence ID" value="AXV08597.1"/>
    <property type="molecule type" value="Genomic_DNA"/>
</dbReference>
<comment type="similarity">
    <text evidence="5">Belongs to the serine/threonine dehydratase family.</text>
</comment>
<gene>
    <name evidence="16" type="ORF">DVS28_a3925</name>
</gene>
<dbReference type="UniPathway" id="UPA00047">
    <property type="reaction ID" value="UER00054"/>
</dbReference>
<dbReference type="InterPro" id="IPR002912">
    <property type="entry name" value="ACT_dom"/>
</dbReference>
<dbReference type="PANTHER" id="PTHR48078">
    <property type="entry name" value="THREONINE DEHYDRATASE, MITOCHONDRIAL-RELATED"/>
    <property type="match status" value="1"/>
</dbReference>
<comment type="function">
    <text evidence="13">Catalyzes the anaerobic formation of alpha-ketobutyrate and ammonia from threonine in a two-step reaction. The first step involved a dehydration of threonine and a production of enamine intermediates (aminocrotonate), which tautomerizes to its imine form (iminobutyrate). Both intermediates are unstable and short-lived. The second step is the nonenzymatic hydrolysis of the enamine/imine intermediates to form 2-ketobutyrate and free ammonia. In the low water environment of the cell, the second step is accelerated by RidA.</text>
</comment>
<keyword evidence="9" id="KW-0021">Allosteric enzyme</keyword>
<dbReference type="PROSITE" id="PS00165">
    <property type="entry name" value="DEHYDRATASE_SER_THR"/>
    <property type="match status" value="1"/>
</dbReference>
<dbReference type="Pfam" id="PF01842">
    <property type="entry name" value="ACT"/>
    <property type="match status" value="1"/>
</dbReference>
<proteinExistence type="inferred from homology"/>
<feature type="domain" description="ACT" evidence="15">
    <location>
        <begin position="331"/>
        <end position="409"/>
    </location>
</feature>
<evidence type="ECO:0000256" key="9">
    <source>
        <dbReference type="ARBA" id="ARBA00022533"/>
    </source>
</evidence>
<evidence type="ECO:0000313" key="17">
    <source>
        <dbReference type="Proteomes" id="UP000264006"/>
    </source>
</evidence>
<dbReference type="SUPFAM" id="SSF53686">
    <property type="entry name" value="Tryptophan synthase beta subunit-like PLP-dependent enzymes"/>
    <property type="match status" value="1"/>
</dbReference>
<evidence type="ECO:0000256" key="3">
    <source>
        <dbReference type="ARBA" id="ARBA00004810"/>
    </source>
</evidence>
<dbReference type="AlphaFoldDB" id="A0A346Y2A0"/>
<evidence type="ECO:0000256" key="1">
    <source>
        <dbReference type="ARBA" id="ARBA00001274"/>
    </source>
</evidence>
<evidence type="ECO:0000256" key="5">
    <source>
        <dbReference type="ARBA" id="ARBA00010869"/>
    </source>
</evidence>
<dbReference type="Proteomes" id="UP000264006">
    <property type="component" value="Chromosome"/>
</dbReference>
<dbReference type="GO" id="GO:0030170">
    <property type="term" value="F:pyridoxal phosphate binding"/>
    <property type="evidence" value="ECO:0007669"/>
    <property type="project" value="InterPro"/>
</dbReference>
<dbReference type="SUPFAM" id="SSF55021">
    <property type="entry name" value="ACT-like"/>
    <property type="match status" value="1"/>
</dbReference>
<dbReference type="CDD" id="cd04886">
    <property type="entry name" value="ACT_ThrD-II-like"/>
    <property type="match status" value="1"/>
</dbReference>
<dbReference type="PANTHER" id="PTHR48078:SF6">
    <property type="entry name" value="L-THREONINE DEHYDRATASE CATABOLIC TDCB"/>
    <property type="match status" value="1"/>
</dbReference>
<protein>
    <recommendedName>
        <fullName evidence="8">L-threonine dehydratase catabolic TdcB</fullName>
        <ecNumber evidence="7">4.3.1.19</ecNumber>
    </recommendedName>
    <alternativeName>
        <fullName evidence="14">Threonine deaminase</fullName>
    </alternativeName>
</protein>
<dbReference type="InterPro" id="IPR000634">
    <property type="entry name" value="Ser/Thr_deHydtase_PyrdxlP-BS"/>
</dbReference>
<evidence type="ECO:0000256" key="12">
    <source>
        <dbReference type="ARBA" id="ARBA00023239"/>
    </source>
</evidence>
<evidence type="ECO:0000259" key="15">
    <source>
        <dbReference type="PROSITE" id="PS51671"/>
    </source>
</evidence>
<evidence type="ECO:0000256" key="4">
    <source>
        <dbReference type="ARBA" id="ARBA00004958"/>
    </source>
</evidence>
<dbReference type="CDD" id="cd01562">
    <property type="entry name" value="Thr-dehyd"/>
    <property type="match status" value="1"/>
</dbReference>
<dbReference type="NCBIfam" id="TIGR01127">
    <property type="entry name" value="ilvA_1Cterm"/>
    <property type="match status" value="1"/>
</dbReference>
<sequence>MTTPALVDIDDIRAAAERIAPLVQTTPMEESRAISSMVGARVLLKCEHLQRTGSFKIRGAANRIACLSEAERAAGVVCASAGNHAQGVALSATRMGVESTVFMPADAPLPKVEATRGYGARVVLTGSNFDEALAAARTHCEEVGATFVPPFDHADVIAGQGTLGLEMLAQAPDMAQVLVPIGGGGLVAGIAAAIKATAPHVRVIGVEPAGAASTRASLDAGHPVTLDSVSTIADGIAVKRPGELTLAHIEQLVDDVVTVSDEAIARAILLLVERAKQVVEPAGAAGLAALLDGAVETREPTVALLCGGNVDPLLLNRIIQSGMYEEGRYLVVTTRVGDQPGVLATLLTLLAEQRANVIGIEHHRLNTKLGVQEVEVQIEMETRGHDHIHLLVEKLEEAGYPVEAELPPGALA</sequence>
<dbReference type="InterPro" id="IPR001926">
    <property type="entry name" value="TrpB-like_PALP"/>
</dbReference>
<evidence type="ECO:0000256" key="14">
    <source>
        <dbReference type="ARBA" id="ARBA00031427"/>
    </source>
</evidence>
<comment type="catalytic activity">
    <reaction evidence="1">
        <text>L-threonine = 2-oxobutanoate + NH4(+)</text>
        <dbReference type="Rhea" id="RHEA:22108"/>
        <dbReference type="ChEBI" id="CHEBI:16763"/>
        <dbReference type="ChEBI" id="CHEBI:28938"/>
        <dbReference type="ChEBI" id="CHEBI:57926"/>
        <dbReference type="EC" id="4.3.1.19"/>
    </reaction>
</comment>
<keyword evidence="10" id="KW-0028">Amino-acid biosynthesis</keyword>
<dbReference type="EC" id="4.3.1.19" evidence="7"/>
<dbReference type="FunFam" id="3.40.50.1100:FF:000007">
    <property type="entry name" value="L-threonine dehydratase catabolic TdcB"/>
    <property type="match status" value="1"/>
</dbReference>
<name>A0A346Y2A0_9ACTN</name>
<dbReference type="InterPro" id="IPR044561">
    <property type="entry name" value="ACT_ThrD-II-like"/>
</dbReference>
<dbReference type="GO" id="GO:0006567">
    <property type="term" value="P:L-threonine catabolic process"/>
    <property type="evidence" value="ECO:0007669"/>
    <property type="project" value="InterPro"/>
</dbReference>
<dbReference type="RefSeq" id="WP_114592920.1">
    <property type="nucleotide sequence ID" value="NZ_CP031165.1"/>
</dbReference>
<accession>A0A346Y2A0</accession>
<evidence type="ECO:0000313" key="16">
    <source>
        <dbReference type="EMBL" id="AXV08597.1"/>
    </source>
</evidence>
<dbReference type="GO" id="GO:0004794">
    <property type="term" value="F:threonine deaminase activity"/>
    <property type="evidence" value="ECO:0007669"/>
    <property type="project" value="UniProtKB-EC"/>
</dbReference>
<keyword evidence="12" id="KW-0456">Lyase</keyword>
<dbReference type="OrthoDB" id="9811476at2"/>